<protein>
    <submittedName>
        <fullName evidence="1">Uncharacterized protein</fullName>
    </submittedName>
</protein>
<accession>A0A382UFJ0</accession>
<sequence>MLGSPIRKSPGQSVCAANRGLSQLATSFIALRRQGIHQSPLVRLIRSRIAVLLHAFRMNDACVTHWTLNYQRTKKILVSLRSGFTVPRQREWWAQVDSNHRPPRYQHDALTN</sequence>
<proteinExistence type="predicted"/>
<gene>
    <name evidence="1" type="ORF">METZ01_LOCUS385322</name>
</gene>
<name>A0A382UFJ0_9ZZZZ</name>
<dbReference type="EMBL" id="UINC01143505">
    <property type="protein sequence ID" value="SVD32468.1"/>
    <property type="molecule type" value="Genomic_DNA"/>
</dbReference>
<reference evidence="1" key="1">
    <citation type="submission" date="2018-05" db="EMBL/GenBank/DDBJ databases">
        <authorList>
            <person name="Lanie J.A."/>
            <person name="Ng W.-L."/>
            <person name="Kazmierczak K.M."/>
            <person name="Andrzejewski T.M."/>
            <person name="Davidsen T.M."/>
            <person name="Wayne K.J."/>
            <person name="Tettelin H."/>
            <person name="Glass J.I."/>
            <person name="Rusch D."/>
            <person name="Podicherti R."/>
            <person name="Tsui H.-C.T."/>
            <person name="Winkler M.E."/>
        </authorList>
    </citation>
    <scope>NUCLEOTIDE SEQUENCE</scope>
</reference>
<organism evidence="1">
    <name type="scientific">marine metagenome</name>
    <dbReference type="NCBI Taxonomy" id="408172"/>
    <lineage>
        <taxon>unclassified sequences</taxon>
        <taxon>metagenomes</taxon>
        <taxon>ecological metagenomes</taxon>
    </lineage>
</organism>
<dbReference type="AlphaFoldDB" id="A0A382UFJ0"/>
<evidence type="ECO:0000313" key="1">
    <source>
        <dbReference type="EMBL" id="SVD32468.1"/>
    </source>
</evidence>